<keyword evidence="4 9" id="KW-0808">Transferase</keyword>
<evidence type="ECO:0000256" key="3">
    <source>
        <dbReference type="ARBA" id="ARBA00017677"/>
    </source>
</evidence>
<dbReference type="Gene3D" id="3.40.630.30">
    <property type="match status" value="1"/>
</dbReference>
<dbReference type="InterPro" id="IPR050832">
    <property type="entry name" value="Bact_Acetyltransf"/>
</dbReference>
<dbReference type="Proteomes" id="UP000001364">
    <property type="component" value="Chromosome"/>
</dbReference>
<evidence type="ECO:0000256" key="4">
    <source>
        <dbReference type="ARBA" id="ARBA00022679"/>
    </source>
</evidence>
<evidence type="ECO:0000256" key="2">
    <source>
        <dbReference type="ARBA" id="ARBA00012888"/>
    </source>
</evidence>
<evidence type="ECO:0000256" key="5">
    <source>
        <dbReference type="ARBA" id="ARBA00023251"/>
    </source>
</evidence>
<dbReference type="GeneID" id="7331870"/>
<dbReference type="GO" id="GO:0047663">
    <property type="term" value="F:aminoglycoside 6'-N-acetyltransferase activity"/>
    <property type="evidence" value="ECO:0007669"/>
    <property type="project" value="UniProtKB-EC"/>
</dbReference>
<dbReference type="RefSeq" id="WP_010921390.1">
    <property type="nucleotide sequence ID" value="NC_011916.1"/>
</dbReference>
<dbReference type="PATRIC" id="fig|565050.3.peg.3583"/>
<evidence type="ECO:0000313" key="12">
    <source>
        <dbReference type="Proteomes" id="UP000001364"/>
    </source>
</evidence>
<gene>
    <name evidence="11" type="ordered locus">CCNA_03676</name>
</gene>
<dbReference type="AlphaFoldDB" id="A0A0H3CDQ7"/>
<comment type="function">
    <text evidence="9">Catalyzes the transfer of an acetyl group from acetyl-CoA to the 6'-amino group of aminoglycoside molecules conferring resistance to antibiotics containing the purpurosamine ring.</text>
</comment>
<dbReference type="SUPFAM" id="SSF55729">
    <property type="entry name" value="Acyl-CoA N-acyltransferases (Nat)"/>
    <property type="match status" value="1"/>
</dbReference>
<dbReference type="PANTHER" id="PTHR43877">
    <property type="entry name" value="AMINOALKYLPHOSPHONATE N-ACETYLTRANSFERASE-RELATED-RELATED"/>
    <property type="match status" value="1"/>
</dbReference>
<evidence type="ECO:0000256" key="1">
    <source>
        <dbReference type="ARBA" id="ARBA00011738"/>
    </source>
</evidence>
<keyword evidence="5 9" id="KW-0046">Antibiotic resistance</keyword>
<evidence type="ECO:0000256" key="8">
    <source>
        <dbReference type="ARBA" id="ARBA00048923"/>
    </source>
</evidence>
<dbReference type="NCBIfam" id="NF043067">
    <property type="entry name" value="AAC_6p_group_E"/>
    <property type="match status" value="1"/>
</dbReference>
<evidence type="ECO:0000313" key="11">
    <source>
        <dbReference type="EMBL" id="ACL97141.1"/>
    </source>
</evidence>
<dbReference type="InterPro" id="IPR016181">
    <property type="entry name" value="Acyl_CoA_acyltransferase"/>
</dbReference>
<evidence type="ECO:0000256" key="9">
    <source>
        <dbReference type="PIRNR" id="PIRNR000452"/>
    </source>
</evidence>
<reference evidence="11 12" key="1">
    <citation type="journal article" date="2010" name="J. Bacteriol.">
        <title>The genetic basis of laboratory adaptation in Caulobacter crescentus.</title>
        <authorList>
            <person name="Marks M.E."/>
            <person name="Castro-Rojas C.M."/>
            <person name="Teiling C."/>
            <person name="Du L."/>
            <person name="Kapatral V."/>
            <person name="Walunas T.L."/>
            <person name="Crosson S."/>
        </authorList>
    </citation>
    <scope>NUCLEOTIDE SEQUENCE [LARGE SCALE GENOMIC DNA]</scope>
    <source>
        <strain evidence="12">NA1000 / CB15N</strain>
    </source>
</reference>
<dbReference type="InterPro" id="IPR024170">
    <property type="entry name" value="Aminoglycoside_N6-AcTrfrase"/>
</dbReference>
<dbReference type="HOGENOM" id="CLU_127011_0_0_5"/>
<dbReference type="RefSeq" id="YP_002519049.1">
    <property type="nucleotide sequence ID" value="NC_011916.1"/>
</dbReference>
<dbReference type="Pfam" id="PF00583">
    <property type="entry name" value="Acetyltransf_1"/>
    <property type="match status" value="1"/>
</dbReference>
<dbReference type="PROSITE" id="PS51186">
    <property type="entry name" value="GNAT"/>
    <property type="match status" value="1"/>
</dbReference>
<proteinExistence type="predicted"/>
<comment type="subunit">
    <text evidence="1 9">Homodimer.</text>
</comment>
<accession>A0A0H3CDQ7</accession>
<dbReference type="InterPro" id="IPR000182">
    <property type="entry name" value="GNAT_dom"/>
</dbReference>
<dbReference type="OrthoDB" id="118633at2"/>
<keyword evidence="6 9" id="KW-0012">Acyltransferase</keyword>
<name>A0A0H3CDQ7_CAUVN</name>
<protein>
    <recommendedName>
        <fullName evidence="3 9">Aminoglycoside N(6')-acetyltransferase type 1</fullName>
        <ecNumber evidence="2 9">2.3.1.82</ecNumber>
    </recommendedName>
    <alternativeName>
        <fullName evidence="7 9">Aminoglycoside resistance protein</fullName>
    </alternativeName>
</protein>
<dbReference type="PhylomeDB" id="A0A0H3CDQ7"/>
<organism evidence="11 12">
    <name type="scientific">Caulobacter vibrioides (strain NA1000 / CB15N)</name>
    <name type="common">Caulobacter crescentus</name>
    <dbReference type="NCBI Taxonomy" id="565050"/>
    <lineage>
        <taxon>Bacteria</taxon>
        <taxon>Pseudomonadati</taxon>
        <taxon>Pseudomonadota</taxon>
        <taxon>Alphaproteobacteria</taxon>
        <taxon>Caulobacterales</taxon>
        <taxon>Caulobacteraceae</taxon>
        <taxon>Caulobacter</taxon>
    </lineage>
</organism>
<dbReference type="PIRSF" id="PIRSF000452">
    <property type="entry name" value="6-N-acetyltransf"/>
    <property type="match status" value="1"/>
</dbReference>
<feature type="domain" description="N-acetyltransferase" evidence="10">
    <location>
        <begin position="1"/>
        <end position="147"/>
    </location>
</feature>
<dbReference type="EC" id="2.3.1.82" evidence="2 9"/>
<evidence type="ECO:0000256" key="6">
    <source>
        <dbReference type="ARBA" id="ARBA00023315"/>
    </source>
</evidence>
<sequence>MIIRLATRRDLAAWADLRAALWPDGSVEEHRAEAEDALNQPDGLVAYVAETPDGVIAGFAEAALRRDYVNGCDSSPVAFVEGLYVRPEHRKADIARRLCAAVADWGRTQGCTELASDAEIHNLESHAFHQAIGFEETERVVYFRMTL</sequence>
<dbReference type="KEGG" id="ccs:CCNA_03676"/>
<comment type="catalytic activity">
    <reaction evidence="8 9">
        <text>kanamycin B + acetyl-CoA = N(6')-acetylkanamycin B + CoA + H(+)</text>
        <dbReference type="Rhea" id="RHEA:16449"/>
        <dbReference type="ChEBI" id="CHEBI:15378"/>
        <dbReference type="ChEBI" id="CHEBI:57287"/>
        <dbReference type="ChEBI" id="CHEBI:57288"/>
        <dbReference type="ChEBI" id="CHEBI:58390"/>
        <dbReference type="ChEBI" id="CHEBI:58549"/>
        <dbReference type="EC" id="2.3.1.82"/>
    </reaction>
</comment>
<keyword evidence="12" id="KW-1185">Reference proteome</keyword>
<dbReference type="EMBL" id="CP001340">
    <property type="protein sequence ID" value="ACL97141.1"/>
    <property type="molecule type" value="Genomic_DNA"/>
</dbReference>
<dbReference type="SMR" id="A0A0H3CDQ7"/>
<dbReference type="CDD" id="cd04301">
    <property type="entry name" value="NAT_SF"/>
    <property type="match status" value="1"/>
</dbReference>
<dbReference type="GO" id="GO:0046677">
    <property type="term" value="P:response to antibiotic"/>
    <property type="evidence" value="ECO:0007669"/>
    <property type="project" value="UniProtKB-KW"/>
</dbReference>
<evidence type="ECO:0000259" key="10">
    <source>
        <dbReference type="PROSITE" id="PS51186"/>
    </source>
</evidence>
<evidence type="ECO:0000256" key="7">
    <source>
        <dbReference type="ARBA" id="ARBA00029660"/>
    </source>
</evidence>